<organism evidence="2 3">
    <name type="scientific">Legionella dresdenensis</name>
    <dbReference type="NCBI Taxonomy" id="450200"/>
    <lineage>
        <taxon>Bacteria</taxon>
        <taxon>Pseudomonadati</taxon>
        <taxon>Pseudomonadota</taxon>
        <taxon>Gammaproteobacteria</taxon>
        <taxon>Legionellales</taxon>
        <taxon>Legionellaceae</taxon>
        <taxon>Legionella</taxon>
    </lineage>
</organism>
<sequence>MPSLLFNFNLVQRFLINNEQSLNRIYSHEFNRQLFSGSLAPESFSYYLRQDHRYLQNYASILSKIALRLKPQYSQYASLFERFANDVVIAEQEMQKTYLSDLSQPAPIEKAIQDYLNHLYAKVKHESVEEAMASVLPCFWIYCELGRRLKTQPENRYQAWIDTYVCNDFLLATRQMADMVNEIGCGKSAALHSAMEKAFSDSVNHELAFFNESILENELQISYNSGGLW</sequence>
<dbReference type="InterPro" id="IPR016084">
    <property type="entry name" value="Haem_Oase-like_multi-hlx"/>
</dbReference>
<dbReference type="RefSeq" id="WP_382343100.1">
    <property type="nucleotide sequence ID" value="NZ_JBHSAB010000021.1"/>
</dbReference>
<evidence type="ECO:0000259" key="1">
    <source>
        <dbReference type="Pfam" id="PF03070"/>
    </source>
</evidence>
<keyword evidence="3" id="KW-1185">Reference proteome</keyword>
<dbReference type="CDD" id="cd19365">
    <property type="entry name" value="TenA_C-like"/>
    <property type="match status" value="1"/>
</dbReference>
<protein>
    <submittedName>
        <fullName evidence="2">TenA family protein</fullName>
    </submittedName>
</protein>
<dbReference type="Pfam" id="PF03070">
    <property type="entry name" value="TENA_THI-4"/>
    <property type="match status" value="1"/>
</dbReference>
<proteinExistence type="predicted"/>
<dbReference type="InterPro" id="IPR004305">
    <property type="entry name" value="Thiaminase-2/PQQC"/>
</dbReference>
<dbReference type="SUPFAM" id="SSF48613">
    <property type="entry name" value="Heme oxygenase-like"/>
    <property type="match status" value="1"/>
</dbReference>
<dbReference type="Proteomes" id="UP001595758">
    <property type="component" value="Unassembled WGS sequence"/>
</dbReference>
<comment type="caution">
    <text evidence="2">The sequence shown here is derived from an EMBL/GenBank/DDBJ whole genome shotgun (WGS) entry which is preliminary data.</text>
</comment>
<evidence type="ECO:0000313" key="2">
    <source>
        <dbReference type="EMBL" id="MFC3909151.1"/>
    </source>
</evidence>
<dbReference type="Gene3D" id="1.20.910.10">
    <property type="entry name" value="Heme oxygenase-like"/>
    <property type="match status" value="1"/>
</dbReference>
<evidence type="ECO:0000313" key="3">
    <source>
        <dbReference type="Proteomes" id="UP001595758"/>
    </source>
</evidence>
<dbReference type="PANTHER" id="PTHR43198">
    <property type="entry name" value="BIFUNCTIONAL TH2 PROTEIN"/>
    <property type="match status" value="1"/>
</dbReference>
<feature type="domain" description="Thiaminase-2/PQQC" evidence="1">
    <location>
        <begin position="23"/>
        <end position="212"/>
    </location>
</feature>
<dbReference type="EMBL" id="JBHSAB010000021">
    <property type="protein sequence ID" value="MFC3909151.1"/>
    <property type="molecule type" value="Genomic_DNA"/>
</dbReference>
<dbReference type="PANTHER" id="PTHR43198:SF2">
    <property type="entry name" value="SI:CH1073-67J19.1-RELATED"/>
    <property type="match status" value="1"/>
</dbReference>
<reference evidence="3" key="1">
    <citation type="journal article" date="2019" name="Int. J. Syst. Evol. Microbiol.">
        <title>The Global Catalogue of Microorganisms (GCM) 10K type strain sequencing project: providing services to taxonomists for standard genome sequencing and annotation.</title>
        <authorList>
            <consortium name="The Broad Institute Genomics Platform"/>
            <consortium name="The Broad Institute Genome Sequencing Center for Infectious Disease"/>
            <person name="Wu L."/>
            <person name="Ma J."/>
        </authorList>
    </citation>
    <scope>NUCLEOTIDE SEQUENCE [LARGE SCALE GENOMIC DNA]</scope>
    <source>
        <strain evidence="3">CCUG 59858</strain>
    </source>
</reference>
<gene>
    <name evidence="2" type="ORF">ACFORL_08695</name>
</gene>
<accession>A0ABV8CGM9</accession>
<name>A0ABV8CGM9_9GAMM</name>
<dbReference type="InterPro" id="IPR050967">
    <property type="entry name" value="Thiamine_Salvage_TenA"/>
</dbReference>